<comment type="caution">
    <text evidence="1">The sequence shown here is derived from an EMBL/GenBank/DDBJ whole genome shotgun (WGS) entry which is preliminary data.</text>
</comment>
<evidence type="ECO:0008006" key="3">
    <source>
        <dbReference type="Google" id="ProtNLM"/>
    </source>
</evidence>
<dbReference type="EMBL" id="JBHSMI010000012">
    <property type="protein sequence ID" value="MFC5402436.1"/>
    <property type="molecule type" value="Genomic_DNA"/>
</dbReference>
<accession>A0ABW0HQE5</accession>
<organism evidence="1 2">
    <name type="scientific">Cohnella soli</name>
    <dbReference type="NCBI Taxonomy" id="425005"/>
    <lineage>
        <taxon>Bacteria</taxon>
        <taxon>Bacillati</taxon>
        <taxon>Bacillota</taxon>
        <taxon>Bacilli</taxon>
        <taxon>Bacillales</taxon>
        <taxon>Paenibacillaceae</taxon>
        <taxon>Cohnella</taxon>
    </lineage>
</organism>
<name>A0ABW0HQE5_9BACL</name>
<keyword evidence="2" id="KW-1185">Reference proteome</keyword>
<gene>
    <name evidence="1" type="ORF">ACFPOF_06765</name>
</gene>
<reference evidence="2" key="1">
    <citation type="journal article" date="2019" name="Int. J. Syst. Evol. Microbiol.">
        <title>The Global Catalogue of Microorganisms (GCM) 10K type strain sequencing project: providing services to taxonomists for standard genome sequencing and annotation.</title>
        <authorList>
            <consortium name="The Broad Institute Genomics Platform"/>
            <consortium name="The Broad Institute Genome Sequencing Center for Infectious Disease"/>
            <person name="Wu L."/>
            <person name="Ma J."/>
        </authorList>
    </citation>
    <scope>NUCLEOTIDE SEQUENCE [LARGE SCALE GENOMIC DNA]</scope>
    <source>
        <strain evidence="2">CGMCC 1.18575</strain>
    </source>
</reference>
<sequence>MQHETFLEKSKVAITLLFEGNASDNNISVYIPELRLGVIGDTHEEAREHAIDLAKMEHARLLKGCKENEPIIERIELEIE</sequence>
<protein>
    <recommendedName>
        <fullName evidence="3">HicB family protein</fullName>
    </recommendedName>
</protein>
<dbReference type="RefSeq" id="WP_378130884.1">
    <property type="nucleotide sequence ID" value="NZ_JBHSMI010000012.1"/>
</dbReference>
<dbReference type="Proteomes" id="UP001596113">
    <property type="component" value="Unassembled WGS sequence"/>
</dbReference>
<proteinExistence type="predicted"/>
<evidence type="ECO:0000313" key="2">
    <source>
        <dbReference type="Proteomes" id="UP001596113"/>
    </source>
</evidence>
<evidence type="ECO:0000313" key="1">
    <source>
        <dbReference type="EMBL" id="MFC5402436.1"/>
    </source>
</evidence>